<evidence type="ECO:0000313" key="2">
    <source>
        <dbReference type="Proteomes" id="UP001151760"/>
    </source>
</evidence>
<dbReference type="InterPro" id="IPR036397">
    <property type="entry name" value="RNaseH_sf"/>
</dbReference>
<organism evidence="1 2">
    <name type="scientific">Tanacetum coccineum</name>
    <dbReference type="NCBI Taxonomy" id="301880"/>
    <lineage>
        <taxon>Eukaryota</taxon>
        <taxon>Viridiplantae</taxon>
        <taxon>Streptophyta</taxon>
        <taxon>Embryophyta</taxon>
        <taxon>Tracheophyta</taxon>
        <taxon>Spermatophyta</taxon>
        <taxon>Magnoliopsida</taxon>
        <taxon>eudicotyledons</taxon>
        <taxon>Gunneridae</taxon>
        <taxon>Pentapetalae</taxon>
        <taxon>asterids</taxon>
        <taxon>campanulids</taxon>
        <taxon>Asterales</taxon>
        <taxon>Asteraceae</taxon>
        <taxon>Asteroideae</taxon>
        <taxon>Anthemideae</taxon>
        <taxon>Anthemidinae</taxon>
        <taxon>Tanacetum</taxon>
    </lineage>
</organism>
<sequence length="169" mass="19682">MALGGLKFLAIAMEHSTKWAEVKPFTMINRRQAEKFAWEHIVCRFGIPRTISSKKDKHFKEAKSIVPKDNRYVTKENAKRKEDKEVASIGEAYYQSKLQRYHDVRSNYSTYKLGDFVLLSLNDTKSLQMWQGPHIMSDVHEGELYKITDASDHSFIQTTKGTSLHKFYM</sequence>
<name>A0ABQ5GAV3_9ASTR</name>
<dbReference type="Gene3D" id="3.30.420.10">
    <property type="entry name" value="Ribonuclease H-like superfamily/Ribonuclease H"/>
    <property type="match status" value="1"/>
</dbReference>
<dbReference type="EMBL" id="BQNB010018287">
    <property type="protein sequence ID" value="GJT72744.1"/>
    <property type="molecule type" value="Genomic_DNA"/>
</dbReference>
<proteinExistence type="predicted"/>
<reference evidence="1" key="2">
    <citation type="submission" date="2022-01" db="EMBL/GenBank/DDBJ databases">
        <authorList>
            <person name="Yamashiro T."/>
            <person name="Shiraishi A."/>
            <person name="Satake H."/>
            <person name="Nakayama K."/>
        </authorList>
    </citation>
    <scope>NUCLEOTIDE SEQUENCE</scope>
</reference>
<protein>
    <submittedName>
        <fullName evidence="1">Reverse transcriptase domain-containing protein</fullName>
    </submittedName>
</protein>
<reference evidence="1" key="1">
    <citation type="journal article" date="2022" name="Int. J. Mol. Sci.">
        <title>Draft Genome of Tanacetum Coccineum: Genomic Comparison of Closely Related Tanacetum-Family Plants.</title>
        <authorList>
            <person name="Yamashiro T."/>
            <person name="Shiraishi A."/>
            <person name="Nakayama K."/>
            <person name="Satake H."/>
        </authorList>
    </citation>
    <scope>NUCLEOTIDE SEQUENCE</scope>
</reference>
<keyword evidence="1" id="KW-0695">RNA-directed DNA polymerase</keyword>
<evidence type="ECO:0000313" key="1">
    <source>
        <dbReference type="EMBL" id="GJT72744.1"/>
    </source>
</evidence>
<gene>
    <name evidence="1" type="ORF">Tco_1032030</name>
</gene>
<accession>A0ABQ5GAV3</accession>
<dbReference type="Proteomes" id="UP001151760">
    <property type="component" value="Unassembled WGS sequence"/>
</dbReference>
<keyword evidence="2" id="KW-1185">Reference proteome</keyword>
<comment type="caution">
    <text evidence="1">The sequence shown here is derived from an EMBL/GenBank/DDBJ whole genome shotgun (WGS) entry which is preliminary data.</text>
</comment>
<dbReference type="GO" id="GO:0003964">
    <property type="term" value="F:RNA-directed DNA polymerase activity"/>
    <property type="evidence" value="ECO:0007669"/>
    <property type="project" value="UniProtKB-KW"/>
</dbReference>
<keyword evidence="1" id="KW-0808">Transferase</keyword>
<keyword evidence="1" id="KW-0548">Nucleotidyltransferase</keyword>